<organism evidence="2 3">
    <name type="scientific">Durusdinium trenchii</name>
    <dbReference type="NCBI Taxonomy" id="1381693"/>
    <lineage>
        <taxon>Eukaryota</taxon>
        <taxon>Sar</taxon>
        <taxon>Alveolata</taxon>
        <taxon>Dinophyceae</taxon>
        <taxon>Suessiales</taxon>
        <taxon>Symbiodiniaceae</taxon>
        <taxon>Durusdinium</taxon>
    </lineage>
</organism>
<protein>
    <submittedName>
        <fullName evidence="2">Cytochrome c oxidase subunit 2</fullName>
    </submittedName>
</protein>
<accession>A0ABP0MK87</accession>
<dbReference type="Proteomes" id="UP001642464">
    <property type="component" value="Unassembled WGS sequence"/>
</dbReference>
<evidence type="ECO:0000256" key="1">
    <source>
        <dbReference type="SAM" id="MobiDB-lite"/>
    </source>
</evidence>
<gene>
    <name evidence="2" type="ORF">SCF082_LOCUS28445</name>
</gene>
<sequence length="480" mass="52542">MQRWMGRVRDVLPHGLRVQKLDATGEFYIIPTSQIPMNLLKGLGLPNCHEAIVQFQAAQQPSSNEAAGEARAKLVRIIPAGQEEHEGHVGHVPQFANFPPPLPPCPAMMLAADAWQKQINQVTHVDCLKDLKDAANCAKGYGNGSLLCDIFCSCVAGVQVILDCLAWSEQFDKLPSLVDATFAVDAEPKLVQLLDTCLICLLAIDIRKTHVQKSIKLALLFCRKISPLLQGSRKMKELWQRMLHLVDAGLNRARAPSPKSPKGSKATPQMCSVPGCFRKCRRWILKNDAHGDIGWRCKMHSAKPMCNVPGCTRAKVARVHQKDAYGLAGHRCCVHGARRCNVPGCSRFARFKSDKDSFGAAGMRCTLHLSNSLCSVPGCHRVGTRLRKGDEFGKAGRRCAVHGSSCRVPGCRRICWGKAEADSPGCVSRPIHVSAGDSGPGARCKQHSNSKRKRSRQRAPSAPSPLCRPNQPCLNLCVLR</sequence>
<name>A0ABP0MK87_9DINO</name>
<feature type="region of interest" description="Disordered" evidence="1">
    <location>
        <begin position="436"/>
        <end position="465"/>
    </location>
</feature>
<reference evidence="2 3" key="1">
    <citation type="submission" date="2024-02" db="EMBL/GenBank/DDBJ databases">
        <authorList>
            <person name="Chen Y."/>
            <person name="Shah S."/>
            <person name="Dougan E. K."/>
            <person name="Thang M."/>
            <person name="Chan C."/>
        </authorList>
    </citation>
    <scope>NUCLEOTIDE SEQUENCE [LARGE SCALE GENOMIC DNA]</scope>
</reference>
<keyword evidence="3" id="KW-1185">Reference proteome</keyword>
<evidence type="ECO:0000313" key="3">
    <source>
        <dbReference type="Proteomes" id="UP001642464"/>
    </source>
</evidence>
<evidence type="ECO:0000313" key="2">
    <source>
        <dbReference type="EMBL" id="CAK9051899.1"/>
    </source>
</evidence>
<dbReference type="EMBL" id="CAXAMM010022392">
    <property type="protein sequence ID" value="CAK9051899.1"/>
    <property type="molecule type" value="Genomic_DNA"/>
</dbReference>
<feature type="compositionally biased region" description="Basic residues" evidence="1">
    <location>
        <begin position="444"/>
        <end position="457"/>
    </location>
</feature>
<comment type="caution">
    <text evidence="2">The sequence shown here is derived from an EMBL/GenBank/DDBJ whole genome shotgun (WGS) entry which is preliminary data.</text>
</comment>
<proteinExistence type="predicted"/>